<dbReference type="PANTHER" id="PTHR21015:SF22">
    <property type="entry name" value="GLYCOSYLTRANSFERASE"/>
    <property type="match status" value="1"/>
</dbReference>
<gene>
    <name evidence="1" type="ORF">AACH11_00190</name>
</gene>
<evidence type="ECO:0000313" key="2">
    <source>
        <dbReference type="Proteomes" id="UP001368500"/>
    </source>
</evidence>
<dbReference type="Proteomes" id="UP001368500">
    <property type="component" value="Unassembled WGS sequence"/>
</dbReference>
<evidence type="ECO:0000313" key="1">
    <source>
        <dbReference type="EMBL" id="MEK8024386.1"/>
    </source>
</evidence>
<dbReference type="Pfam" id="PF00201">
    <property type="entry name" value="UDPGT"/>
    <property type="match status" value="1"/>
</dbReference>
<dbReference type="SUPFAM" id="SSF53756">
    <property type="entry name" value="UDP-Glycosyltransferase/glycogen phosphorylase"/>
    <property type="match status" value="1"/>
</dbReference>
<accession>A0ABU9B3D0</accession>
<organism evidence="1 2">
    <name type="scientific">Pseudaquabacterium rugosum</name>
    <dbReference type="NCBI Taxonomy" id="2984194"/>
    <lineage>
        <taxon>Bacteria</taxon>
        <taxon>Pseudomonadati</taxon>
        <taxon>Pseudomonadota</taxon>
        <taxon>Betaproteobacteria</taxon>
        <taxon>Burkholderiales</taxon>
        <taxon>Sphaerotilaceae</taxon>
        <taxon>Pseudaquabacterium</taxon>
    </lineage>
</organism>
<proteinExistence type="predicted"/>
<comment type="caution">
    <text evidence="1">The sequence shown here is derived from an EMBL/GenBank/DDBJ whole genome shotgun (WGS) entry which is preliminary data.</text>
</comment>
<dbReference type="EMBL" id="JBBUTF010000001">
    <property type="protein sequence ID" value="MEK8024386.1"/>
    <property type="molecule type" value="Genomic_DNA"/>
</dbReference>
<dbReference type="PANTHER" id="PTHR21015">
    <property type="entry name" value="UDP-N-ACETYLGLUCOSAMINE--N-ACETYLMURAMYL-(PENTAPEPTIDE) PYROPHOSPHORYL-UNDECAPRENOL N-ACETYLGLUCOSAMINE TRANSFERASE 1"/>
    <property type="match status" value="1"/>
</dbReference>
<sequence>MKVLLLAECVTLAHLARPLALVDRWQTERAAGVAHADVQWVLARDPRSARFCTGFPGEQVDLASLDPARFVERLARGQAVYRGDELDAQVQADLALYADLRPDLVIGDFRLSMAVSARRAGLPCATLCNAYWVPGTPVRPVLPVLPWTSWVPLSLAQRLFDRVQPWAFAAHARTFRDWRARQGLDPGGLDLRAAYTDADRRWVTDAAALFPDLGQDRAVRRIGPLTWSAGGVPDGELAQRLQAVDPAPLVYVSMGSSGRADVLPLIARALLAQGCRVVMSSAGLDPARLGVDTTRLHVAPYVPAQAVIDRASLVVCNGGSLSVYQALDAGVPLVGIASNLDQFLSMAPVVARGAGTLLRADRLTLPALTQAVRHGLEAPSGPGGPGQPGWPQAARTLARALAAERLQRPAVQTLLDDLGR</sequence>
<dbReference type="RefSeq" id="WP_341372174.1">
    <property type="nucleotide sequence ID" value="NZ_JBBUTF010000001.1"/>
</dbReference>
<dbReference type="Gene3D" id="3.40.50.2000">
    <property type="entry name" value="Glycogen Phosphorylase B"/>
    <property type="match status" value="2"/>
</dbReference>
<reference evidence="1 2" key="1">
    <citation type="submission" date="2024-04" db="EMBL/GenBank/DDBJ databases">
        <title>Novel species of the genus Ideonella isolated from streams.</title>
        <authorList>
            <person name="Lu H."/>
        </authorList>
    </citation>
    <scope>NUCLEOTIDE SEQUENCE [LARGE SCALE GENOMIC DNA]</scope>
    <source>
        <strain evidence="1 2">BYS139W</strain>
    </source>
</reference>
<name>A0ABU9B3D0_9BURK</name>
<dbReference type="InterPro" id="IPR002213">
    <property type="entry name" value="UDP_glucos_trans"/>
</dbReference>
<protein>
    <submittedName>
        <fullName evidence="1">Nucleotide disphospho-sugar-binding domain-containing protein</fullName>
    </submittedName>
</protein>
<keyword evidence="2" id="KW-1185">Reference proteome</keyword>